<evidence type="ECO:0000259" key="1">
    <source>
        <dbReference type="Pfam" id="PF07727"/>
    </source>
</evidence>
<dbReference type="Pfam" id="PF07727">
    <property type="entry name" value="RVT_2"/>
    <property type="match status" value="1"/>
</dbReference>
<evidence type="ECO:0000313" key="2">
    <source>
        <dbReference type="EMBL" id="PNX60516.1"/>
    </source>
</evidence>
<dbReference type="InterPro" id="IPR013103">
    <property type="entry name" value="RVT_2"/>
</dbReference>
<reference evidence="2 3" key="1">
    <citation type="journal article" date="2014" name="Am. J. Bot.">
        <title>Genome assembly and annotation for red clover (Trifolium pratense; Fabaceae).</title>
        <authorList>
            <person name="Istvanek J."/>
            <person name="Jaros M."/>
            <person name="Krenek A."/>
            <person name="Repkova J."/>
        </authorList>
    </citation>
    <scope>NUCLEOTIDE SEQUENCE [LARGE SCALE GENOMIC DNA]</scope>
    <source>
        <strain evidence="3">cv. Tatra</strain>
        <tissue evidence="2">Young leaves</tissue>
    </source>
</reference>
<gene>
    <name evidence="2" type="ORF">L195_g060218</name>
</gene>
<sequence>MNQEMQSIEKNQTWELTSLPDGANVIGVKWIFKTKHNEKGEIDKHKARLVAKGYNQKHGIDYDEVFAPVARWDTIRSILAIATRESWKVFQLDVKSAFLHGELSEDIYVEQPPGYQREKNKVYKLKKALYGLKQAPRAWYSKIEAYFNSEEFEKCPSEHTLF</sequence>
<protein>
    <submittedName>
        <fullName evidence="2">Copia-type polyprotein</fullName>
    </submittedName>
</protein>
<dbReference type="SUPFAM" id="SSF56672">
    <property type="entry name" value="DNA/RNA polymerases"/>
    <property type="match status" value="1"/>
</dbReference>
<reference evidence="2 3" key="2">
    <citation type="journal article" date="2017" name="Front. Plant Sci.">
        <title>Gene Classification and Mining of Molecular Markers Useful in Red Clover (Trifolium pratense) Breeding.</title>
        <authorList>
            <person name="Istvanek J."/>
            <person name="Dluhosova J."/>
            <person name="Dluhos P."/>
            <person name="Patkova L."/>
            <person name="Nedelnik J."/>
            <person name="Repkova J."/>
        </authorList>
    </citation>
    <scope>NUCLEOTIDE SEQUENCE [LARGE SCALE GENOMIC DNA]</scope>
    <source>
        <strain evidence="3">cv. Tatra</strain>
        <tissue evidence="2">Young leaves</tissue>
    </source>
</reference>
<dbReference type="EMBL" id="ASHM01137082">
    <property type="protein sequence ID" value="PNX60516.1"/>
    <property type="molecule type" value="Genomic_DNA"/>
</dbReference>
<accession>A0A2K3K2M4</accession>
<dbReference type="STRING" id="57577.A0A2K3K2M4"/>
<dbReference type="Proteomes" id="UP000236291">
    <property type="component" value="Unassembled WGS sequence"/>
</dbReference>
<feature type="non-terminal residue" evidence="2">
    <location>
        <position position="162"/>
    </location>
</feature>
<organism evidence="2 3">
    <name type="scientific">Trifolium pratense</name>
    <name type="common">Red clover</name>
    <dbReference type="NCBI Taxonomy" id="57577"/>
    <lineage>
        <taxon>Eukaryota</taxon>
        <taxon>Viridiplantae</taxon>
        <taxon>Streptophyta</taxon>
        <taxon>Embryophyta</taxon>
        <taxon>Tracheophyta</taxon>
        <taxon>Spermatophyta</taxon>
        <taxon>Magnoliopsida</taxon>
        <taxon>eudicotyledons</taxon>
        <taxon>Gunneridae</taxon>
        <taxon>Pentapetalae</taxon>
        <taxon>rosids</taxon>
        <taxon>fabids</taxon>
        <taxon>Fabales</taxon>
        <taxon>Fabaceae</taxon>
        <taxon>Papilionoideae</taxon>
        <taxon>50 kb inversion clade</taxon>
        <taxon>NPAAA clade</taxon>
        <taxon>Hologalegina</taxon>
        <taxon>IRL clade</taxon>
        <taxon>Trifolieae</taxon>
        <taxon>Trifolium</taxon>
    </lineage>
</organism>
<dbReference type="AlphaFoldDB" id="A0A2K3K2M4"/>
<feature type="domain" description="Reverse transcriptase Ty1/copia-type" evidence="1">
    <location>
        <begin position="11"/>
        <end position="162"/>
    </location>
</feature>
<name>A0A2K3K2M4_TRIPR</name>
<proteinExistence type="predicted"/>
<evidence type="ECO:0000313" key="3">
    <source>
        <dbReference type="Proteomes" id="UP000236291"/>
    </source>
</evidence>
<dbReference type="InterPro" id="IPR043502">
    <property type="entry name" value="DNA/RNA_pol_sf"/>
</dbReference>
<comment type="caution">
    <text evidence="2">The sequence shown here is derived from an EMBL/GenBank/DDBJ whole genome shotgun (WGS) entry which is preliminary data.</text>
</comment>